<evidence type="ECO:0000313" key="2">
    <source>
        <dbReference type="EMBL" id="KAK1678101.1"/>
    </source>
</evidence>
<dbReference type="CDD" id="cd01650">
    <property type="entry name" value="RT_nLTR_like"/>
    <property type="match status" value="1"/>
</dbReference>
<organism evidence="2 3">
    <name type="scientific">Lolium multiflorum</name>
    <name type="common">Italian ryegrass</name>
    <name type="synonym">Lolium perenne subsp. multiflorum</name>
    <dbReference type="NCBI Taxonomy" id="4521"/>
    <lineage>
        <taxon>Eukaryota</taxon>
        <taxon>Viridiplantae</taxon>
        <taxon>Streptophyta</taxon>
        <taxon>Embryophyta</taxon>
        <taxon>Tracheophyta</taxon>
        <taxon>Spermatophyta</taxon>
        <taxon>Magnoliopsida</taxon>
        <taxon>Liliopsida</taxon>
        <taxon>Poales</taxon>
        <taxon>Poaceae</taxon>
        <taxon>BOP clade</taxon>
        <taxon>Pooideae</taxon>
        <taxon>Poodae</taxon>
        <taxon>Poeae</taxon>
        <taxon>Poeae Chloroplast Group 2 (Poeae type)</taxon>
        <taxon>Loliodinae</taxon>
        <taxon>Loliinae</taxon>
        <taxon>Lolium</taxon>
    </lineage>
</organism>
<dbReference type="SUPFAM" id="SSF56672">
    <property type="entry name" value="DNA/RNA polymerases"/>
    <property type="match status" value="1"/>
</dbReference>
<dbReference type="PANTHER" id="PTHR46890">
    <property type="entry name" value="NON-LTR RETROLELEMENT REVERSE TRANSCRIPTASE-LIKE PROTEIN-RELATED"/>
    <property type="match status" value="1"/>
</dbReference>
<evidence type="ECO:0000259" key="1">
    <source>
        <dbReference type="PROSITE" id="PS50878"/>
    </source>
</evidence>
<dbReference type="EMBL" id="JAUUTY010000002">
    <property type="protein sequence ID" value="KAK1678101.1"/>
    <property type="molecule type" value="Genomic_DNA"/>
</dbReference>
<dbReference type="Pfam" id="PF00078">
    <property type="entry name" value="RVT_1"/>
    <property type="match status" value="1"/>
</dbReference>
<dbReference type="InterPro" id="IPR052343">
    <property type="entry name" value="Retrotransposon-Effector_Assoc"/>
</dbReference>
<feature type="domain" description="Reverse transcriptase" evidence="1">
    <location>
        <begin position="208"/>
        <end position="489"/>
    </location>
</feature>
<dbReference type="InterPro" id="IPR000477">
    <property type="entry name" value="RT_dom"/>
</dbReference>
<protein>
    <recommendedName>
        <fullName evidence="1">Reverse transcriptase domain-containing protein</fullName>
    </recommendedName>
</protein>
<evidence type="ECO:0000313" key="3">
    <source>
        <dbReference type="Proteomes" id="UP001231189"/>
    </source>
</evidence>
<comment type="caution">
    <text evidence="2">The sequence shown here is derived from an EMBL/GenBank/DDBJ whole genome shotgun (WGS) entry which is preliminary data.</text>
</comment>
<dbReference type="Gene3D" id="2.40.70.10">
    <property type="entry name" value="Acid Proteases"/>
    <property type="match status" value="1"/>
</dbReference>
<keyword evidence="3" id="KW-1185">Reference proteome</keyword>
<name>A0AAD8TAI7_LOLMU</name>
<reference evidence="2" key="1">
    <citation type="submission" date="2023-07" db="EMBL/GenBank/DDBJ databases">
        <title>A chromosome-level genome assembly of Lolium multiflorum.</title>
        <authorList>
            <person name="Chen Y."/>
            <person name="Copetti D."/>
            <person name="Kolliker R."/>
            <person name="Studer B."/>
        </authorList>
    </citation>
    <scope>NUCLEOTIDE SEQUENCE</scope>
    <source>
        <strain evidence="2">02402/16</strain>
        <tissue evidence="2">Leaf</tissue>
    </source>
</reference>
<dbReference type="PROSITE" id="PS50878">
    <property type="entry name" value="RT_POL"/>
    <property type="match status" value="1"/>
</dbReference>
<accession>A0AAD8TAI7</accession>
<proteinExistence type="predicted"/>
<dbReference type="InterPro" id="IPR043502">
    <property type="entry name" value="DNA/RNA_pol_sf"/>
</dbReference>
<dbReference type="PANTHER" id="PTHR46890:SF48">
    <property type="entry name" value="RNA-DIRECTED DNA POLYMERASE"/>
    <property type="match status" value="1"/>
</dbReference>
<dbReference type="InterPro" id="IPR021109">
    <property type="entry name" value="Peptidase_aspartic_dom_sf"/>
</dbReference>
<gene>
    <name evidence="2" type="ORF">QYE76_038949</name>
</gene>
<dbReference type="Proteomes" id="UP001231189">
    <property type="component" value="Unassembled WGS sequence"/>
</dbReference>
<dbReference type="CDD" id="cd00303">
    <property type="entry name" value="retropepsin_like"/>
    <property type="match status" value="1"/>
</dbReference>
<dbReference type="AlphaFoldDB" id="A0AAD8TAI7"/>
<sequence length="889" mass="100050">MHTACARLKTMAGSLKDWSVATFGSVRREITRLERSLRSLRNLPTTDRTLAEEKRVERQLCELFEREEIMARQRSRVEWLREGDRNTAFFHSKATIRRKTNRIEALTRENGSVSTDETEIKVMVHNWCEKLFTSEPITATDVILEAIPSKVDAQMNVELCKAYTNEEIKTALFQMGPTKAPGPDGFPAMFYQVHWELVENMVCEAVRSFLGGDEIPDGFCDSVIVLIPKVTNAKHLSKFRPISLCNVLYKIASKVVANRLKLLLPDIISEYQSAFVPGRLITDSALIAYESLHTVRRQRGKHPFFALKIDMMKAYDRIEWAYLHDCLTKLGFADSWINSVMRCVTSARYAVKVNGALTSPVVPSRGIRQGDPISPYLFLLCTEGLSCLMQKKEGLGELPGLRNGRQGPSISHLLFADDSIFFARSDPRSVETLKSVLKSYCEASGQKVNLQKSSIFFGNKCQDSVKLMVKDKLEVSNEVFQDTYLGMPTEIVRATTASFKFLADRVWKRASSGSGRPLSRAGKEYEDWEKYMELGFQRCRRYKGKFTGYDACLLAHRRVDAELDIYWYDAVDRGEYAYTWTDFKKFLRGGFGLPLKDHEQSSRVVHAMKDVDKCIVPIQEIVPLPTVTKVEVKSSEERKPGSDTKSTTVTVEEDVPLSGLNMQLKKVQDDACKTVDKVQRWSLFQTQCIIKGKACKLMIDGGSCTNGISKAMVAALGLSTWRLPEPKHLEWLNSCGMLKITHKVRVPFTVGDYVDEIDCDVLPLEVCGLLLGRPWQYDRNVTHAGRANTYSFMHGGKQRTLKPLGDDHIKSDVELVVRKEKLHKPNVQHKVHDVPSIDVGDVSAKPVDDKQVLVGDKPDEAPLIVDVDVAACAAVPVCVDVSTQTDDGC</sequence>